<feature type="compositionally biased region" description="Basic residues" evidence="2">
    <location>
        <begin position="42"/>
        <end position="52"/>
    </location>
</feature>
<organism evidence="3 4">
    <name type="scientific">Thecamonas trahens ATCC 50062</name>
    <dbReference type="NCBI Taxonomy" id="461836"/>
    <lineage>
        <taxon>Eukaryota</taxon>
        <taxon>Apusozoa</taxon>
        <taxon>Apusomonadida</taxon>
        <taxon>Apusomonadidae</taxon>
        <taxon>Thecamonas</taxon>
    </lineage>
</organism>
<sequence length="370" mass="37707">MKIQVKIKSKQLLFAEPESTPPVVKLAAPPPTAGLPTTARASRARAARRQRVRSAPNASDTAELAIEAHAQSASGSTAGPESSPGRAPAQTSLRPPSGASALVPSAPGLMNAMTASKDASTAPSDEPSLPPAPALQSAEAASGLPSLTVDLLSAAACPPTVAANSAPPPSLGSGGLTSNGLADLFAEPKDLVYLKCSLCNSMISVDTIDAHSAECAATLERQTRIRAPSTTSESPEELIQEGRGRSRSEADAAATVAAPDSGSDSGEGELNLAPIGGASSGVRAKGESTKKAAKAARKAAKAREKAAASAAKRGDRSDPDLRAVLAAKDREIDELKEALEEKDNEVARLKKLLQAERIKSTQLKARLASA</sequence>
<keyword evidence="4" id="KW-1185">Reference proteome</keyword>
<keyword evidence="1" id="KW-0175">Coiled coil</keyword>
<evidence type="ECO:0000256" key="1">
    <source>
        <dbReference type="SAM" id="Coils"/>
    </source>
</evidence>
<protein>
    <submittedName>
        <fullName evidence="3">Uncharacterized protein</fullName>
    </submittedName>
</protein>
<feature type="compositionally biased region" description="Basic and acidic residues" evidence="2">
    <location>
        <begin position="240"/>
        <end position="250"/>
    </location>
</feature>
<name>A0A0L0DSQ5_THETB</name>
<feature type="compositionally biased region" description="Basic and acidic residues" evidence="2">
    <location>
        <begin position="301"/>
        <end position="321"/>
    </location>
</feature>
<proteinExistence type="predicted"/>
<feature type="coiled-coil region" evidence="1">
    <location>
        <begin position="321"/>
        <end position="359"/>
    </location>
</feature>
<evidence type="ECO:0000313" key="3">
    <source>
        <dbReference type="EMBL" id="KNC55300.1"/>
    </source>
</evidence>
<dbReference type="RefSeq" id="XP_013753120.1">
    <property type="nucleotide sequence ID" value="XM_013897666.1"/>
</dbReference>
<dbReference type="GeneID" id="25569041"/>
<dbReference type="AlphaFoldDB" id="A0A0L0DSQ5"/>
<feature type="compositionally biased region" description="Polar residues" evidence="2">
    <location>
        <begin position="113"/>
        <end position="123"/>
    </location>
</feature>
<evidence type="ECO:0000256" key="2">
    <source>
        <dbReference type="SAM" id="MobiDB-lite"/>
    </source>
</evidence>
<feature type="region of interest" description="Disordered" evidence="2">
    <location>
        <begin position="224"/>
        <end position="321"/>
    </location>
</feature>
<evidence type="ECO:0000313" key="4">
    <source>
        <dbReference type="Proteomes" id="UP000054408"/>
    </source>
</evidence>
<accession>A0A0L0DSQ5</accession>
<dbReference type="Gene3D" id="1.20.5.490">
    <property type="entry name" value="Single helix bin"/>
    <property type="match status" value="1"/>
</dbReference>
<gene>
    <name evidence="3" type="ORF">AMSG_10942</name>
</gene>
<feature type="compositionally biased region" description="Basic residues" evidence="2">
    <location>
        <begin position="291"/>
        <end position="300"/>
    </location>
</feature>
<feature type="region of interest" description="Disordered" evidence="2">
    <location>
        <begin position="16"/>
        <end position="140"/>
    </location>
</feature>
<dbReference type="Proteomes" id="UP000054408">
    <property type="component" value="Unassembled WGS sequence"/>
</dbReference>
<reference evidence="3 4" key="1">
    <citation type="submission" date="2010-05" db="EMBL/GenBank/DDBJ databases">
        <title>The Genome Sequence of Thecamonas trahens ATCC 50062.</title>
        <authorList>
            <consortium name="The Broad Institute Genome Sequencing Platform"/>
            <person name="Russ C."/>
            <person name="Cuomo C."/>
            <person name="Shea T."/>
            <person name="Young S.K."/>
            <person name="Zeng Q."/>
            <person name="Koehrsen M."/>
            <person name="Haas B."/>
            <person name="Borodovsky M."/>
            <person name="Guigo R."/>
            <person name="Alvarado L."/>
            <person name="Berlin A."/>
            <person name="Bochicchio J."/>
            <person name="Borenstein D."/>
            <person name="Chapman S."/>
            <person name="Chen Z."/>
            <person name="Freedman E."/>
            <person name="Gellesch M."/>
            <person name="Goldberg J."/>
            <person name="Griggs A."/>
            <person name="Gujja S."/>
            <person name="Heilman E."/>
            <person name="Heiman D."/>
            <person name="Hepburn T."/>
            <person name="Howarth C."/>
            <person name="Jen D."/>
            <person name="Larson L."/>
            <person name="Mehta T."/>
            <person name="Park D."/>
            <person name="Pearson M."/>
            <person name="Roberts A."/>
            <person name="Saif S."/>
            <person name="Shenoy N."/>
            <person name="Sisk P."/>
            <person name="Stolte C."/>
            <person name="Sykes S."/>
            <person name="Thomson T."/>
            <person name="Walk T."/>
            <person name="White J."/>
            <person name="Yandava C."/>
            <person name="Burger G."/>
            <person name="Gray M.W."/>
            <person name="Holland P.W.H."/>
            <person name="King N."/>
            <person name="Lang F.B.F."/>
            <person name="Roger A.J."/>
            <person name="Ruiz-Trillo I."/>
            <person name="Lander E."/>
            <person name="Nusbaum C."/>
        </authorList>
    </citation>
    <scope>NUCLEOTIDE SEQUENCE [LARGE SCALE GENOMIC DNA]</scope>
    <source>
        <strain evidence="3 4">ATCC 50062</strain>
    </source>
</reference>
<feature type="compositionally biased region" description="Polar residues" evidence="2">
    <location>
        <begin position="71"/>
        <end position="80"/>
    </location>
</feature>
<dbReference type="EMBL" id="GL349498">
    <property type="protein sequence ID" value="KNC55300.1"/>
    <property type="molecule type" value="Genomic_DNA"/>
</dbReference>